<evidence type="ECO:0000259" key="7">
    <source>
        <dbReference type="Pfam" id="PF01052"/>
    </source>
</evidence>
<dbReference type="PRINTS" id="PR00956">
    <property type="entry name" value="FLGMOTORFLIN"/>
</dbReference>
<comment type="caution">
    <text evidence="8">The sequence shown here is derived from an EMBL/GenBank/DDBJ whole genome shotgun (WGS) entry which is preliminary data.</text>
</comment>
<keyword evidence="6" id="KW-0472">Membrane</keyword>
<evidence type="ECO:0000256" key="1">
    <source>
        <dbReference type="ARBA" id="ARBA00004413"/>
    </source>
</evidence>
<organism evidence="8 9">
    <name type="scientific">Acidiferrimicrobium australe</name>
    <dbReference type="NCBI Taxonomy" id="2664430"/>
    <lineage>
        <taxon>Bacteria</taxon>
        <taxon>Bacillati</taxon>
        <taxon>Actinomycetota</taxon>
        <taxon>Acidimicrobiia</taxon>
        <taxon>Acidimicrobiales</taxon>
        <taxon>Acidimicrobiaceae</taxon>
        <taxon>Acidiferrimicrobium</taxon>
    </lineage>
</organism>
<keyword evidence="8" id="KW-0966">Cell projection</keyword>
<evidence type="ECO:0000313" key="9">
    <source>
        <dbReference type="Proteomes" id="UP000437736"/>
    </source>
</evidence>
<dbReference type="InterPro" id="IPR012826">
    <property type="entry name" value="FliN"/>
</dbReference>
<dbReference type="InterPro" id="IPR001172">
    <property type="entry name" value="FliN_T3SS_HrcQb"/>
</dbReference>
<keyword evidence="3" id="KW-1003">Cell membrane</keyword>
<dbReference type="InterPro" id="IPR001543">
    <property type="entry name" value="FliN-like_C"/>
</dbReference>
<keyword evidence="5" id="KW-0283">Flagellar rotation</keyword>
<protein>
    <submittedName>
        <fullName evidence="8">Flagellar motor switch protein FliN</fullName>
    </submittedName>
</protein>
<dbReference type="PANTHER" id="PTHR43484">
    <property type="match status" value="1"/>
</dbReference>
<dbReference type="NCBIfam" id="TIGR02480">
    <property type="entry name" value="fliN"/>
    <property type="match status" value="1"/>
</dbReference>
<dbReference type="Gene3D" id="2.30.330.10">
    <property type="entry name" value="SpoA-like"/>
    <property type="match status" value="1"/>
</dbReference>
<evidence type="ECO:0000313" key="8">
    <source>
        <dbReference type="EMBL" id="MST34527.1"/>
    </source>
</evidence>
<keyword evidence="9" id="KW-1185">Reference proteome</keyword>
<keyword evidence="4" id="KW-0145">Chemotaxis</keyword>
<dbReference type="InterPro" id="IPR051469">
    <property type="entry name" value="FliN/MopA/SpaO"/>
</dbReference>
<proteinExistence type="inferred from homology"/>
<dbReference type="Pfam" id="PF01052">
    <property type="entry name" value="FliMN_C"/>
    <property type="match status" value="1"/>
</dbReference>
<evidence type="ECO:0000256" key="6">
    <source>
        <dbReference type="ARBA" id="ARBA00023136"/>
    </source>
</evidence>
<dbReference type="InterPro" id="IPR036429">
    <property type="entry name" value="SpoA-like_sf"/>
</dbReference>
<sequence length="107" mass="10805">MVVGVQLDGRVAAPDLPPLDAGTAAAGPARSLASLSDVAMGVTVELGRTTLTVRDLLGLHTGAVIQLDQEVGTAAEIFVNGTHIGSGEVVVVDGDYGIRVTRLVGTD</sequence>
<dbReference type="SUPFAM" id="SSF101801">
    <property type="entry name" value="Surface presentation of antigens (SPOA)"/>
    <property type="match status" value="1"/>
</dbReference>
<keyword evidence="8" id="KW-0282">Flagellum</keyword>
<evidence type="ECO:0000256" key="3">
    <source>
        <dbReference type="ARBA" id="ARBA00022475"/>
    </source>
</evidence>
<name>A0ABW9QZ75_9ACTN</name>
<evidence type="ECO:0000256" key="2">
    <source>
        <dbReference type="ARBA" id="ARBA00009226"/>
    </source>
</evidence>
<keyword evidence="8" id="KW-0969">Cilium</keyword>
<evidence type="ECO:0000256" key="4">
    <source>
        <dbReference type="ARBA" id="ARBA00022500"/>
    </source>
</evidence>
<feature type="domain" description="Flagellar motor switch protein FliN-like C-terminal" evidence="7">
    <location>
        <begin position="35"/>
        <end position="104"/>
    </location>
</feature>
<dbReference type="Proteomes" id="UP000437736">
    <property type="component" value="Unassembled WGS sequence"/>
</dbReference>
<comment type="subcellular location">
    <subcellularLocation>
        <location evidence="1">Cell membrane</location>
        <topology evidence="1">Peripheral membrane protein</topology>
        <orientation evidence="1">Cytoplasmic side</orientation>
    </subcellularLocation>
</comment>
<dbReference type="PANTHER" id="PTHR43484:SF1">
    <property type="entry name" value="FLAGELLAR MOTOR SWITCH PROTEIN FLIN"/>
    <property type="match status" value="1"/>
</dbReference>
<evidence type="ECO:0000256" key="5">
    <source>
        <dbReference type="ARBA" id="ARBA00022779"/>
    </source>
</evidence>
<gene>
    <name evidence="8" type="primary">fliN</name>
    <name evidence="8" type="ORF">GHK86_17590</name>
</gene>
<reference evidence="8 9" key="1">
    <citation type="submission" date="2019-11" db="EMBL/GenBank/DDBJ databases">
        <title>Acidiferrimicrobium australis gen. nov., sp. nov., an acidophilic and obligately heterotrophic, member of the Actinobacteria that catalyses dissimilatory oxido- reduction of iron isolated from metal-rich acidic water in Chile.</title>
        <authorList>
            <person name="Gonzalez D."/>
            <person name="Huber K."/>
            <person name="Hedrich S."/>
            <person name="Rojas-Villalobos C."/>
            <person name="Quatrini R."/>
            <person name="Dinamarca M.A."/>
            <person name="Schwarz A."/>
            <person name="Canales C."/>
            <person name="Nancucheo I."/>
        </authorList>
    </citation>
    <scope>NUCLEOTIDE SEQUENCE [LARGE SCALE GENOMIC DNA]</scope>
    <source>
        <strain evidence="8 9">USS-CCA1</strain>
    </source>
</reference>
<dbReference type="EMBL" id="WJHE01001053">
    <property type="protein sequence ID" value="MST34527.1"/>
    <property type="molecule type" value="Genomic_DNA"/>
</dbReference>
<accession>A0ABW9QZ75</accession>
<comment type="similarity">
    <text evidence="2">Belongs to the FliN/MopA/SpaO family.</text>
</comment>